<dbReference type="GO" id="GO:0003677">
    <property type="term" value="F:DNA binding"/>
    <property type="evidence" value="ECO:0007669"/>
    <property type="project" value="InterPro"/>
</dbReference>
<keyword evidence="3" id="KW-1185">Reference proteome</keyword>
<keyword evidence="1" id="KW-0233">DNA recombination</keyword>
<sequence length="99" mass="12223">MRVEPLRSPLDIERMEHALRWYGYRNWMFFKLGINTALRGGDLIRLQARHVRASHLMLKESKTRKLNRFYLNDSMRPFLDDYVKYMDDDDYLFRSRYQN</sequence>
<dbReference type="EMBL" id="FONN01000043">
    <property type="protein sequence ID" value="SFF46022.1"/>
    <property type="molecule type" value="Genomic_DNA"/>
</dbReference>
<dbReference type="GO" id="GO:0015074">
    <property type="term" value="P:DNA integration"/>
    <property type="evidence" value="ECO:0007669"/>
    <property type="project" value="InterPro"/>
</dbReference>
<evidence type="ECO:0000313" key="2">
    <source>
        <dbReference type="EMBL" id="SFF46022.1"/>
    </source>
</evidence>
<protein>
    <recommendedName>
        <fullName evidence="4">Phage integrase family protein</fullName>
    </recommendedName>
</protein>
<evidence type="ECO:0000313" key="3">
    <source>
        <dbReference type="Proteomes" id="UP000183410"/>
    </source>
</evidence>
<dbReference type="Proteomes" id="UP000183410">
    <property type="component" value="Unassembled WGS sequence"/>
</dbReference>
<dbReference type="SUPFAM" id="SSF56349">
    <property type="entry name" value="DNA breaking-rejoining enzymes"/>
    <property type="match status" value="1"/>
</dbReference>
<evidence type="ECO:0000256" key="1">
    <source>
        <dbReference type="ARBA" id="ARBA00023172"/>
    </source>
</evidence>
<dbReference type="InterPro" id="IPR013762">
    <property type="entry name" value="Integrase-like_cat_sf"/>
</dbReference>
<dbReference type="Gene3D" id="1.10.443.10">
    <property type="entry name" value="Intergrase catalytic core"/>
    <property type="match status" value="1"/>
</dbReference>
<evidence type="ECO:0008006" key="4">
    <source>
        <dbReference type="Google" id="ProtNLM"/>
    </source>
</evidence>
<name>A0A1I2IUA3_9BACL</name>
<dbReference type="GO" id="GO:0006310">
    <property type="term" value="P:DNA recombination"/>
    <property type="evidence" value="ECO:0007669"/>
    <property type="project" value="UniProtKB-KW"/>
</dbReference>
<dbReference type="InterPro" id="IPR011010">
    <property type="entry name" value="DNA_brk_join_enz"/>
</dbReference>
<feature type="non-terminal residue" evidence="2">
    <location>
        <position position="99"/>
    </location>
</feature>
<dbReference type="AlphaFoldDB" id="A0A1I2IUA3"/>
<organism evidence="2 3">
    <name type="scientific">Paenibacillus algorifonticola</name>
    <dbReference type="NCBI Taxonomy" id="684063"/>
    <lineage>
        <taxon>Bacteria</taxon>
        <taxon>Bacillati</taxon>
        <taxon>Bacillota</taxon>
        <taxon>Bacilli</taxon>
        <taxon>Bacillales</taxon>
        <taxon>Paenibacillaceae</taxon>
        <taxon>Paenibacillus</taxon>
    </lineage>
</organism>
<proteinExistence type="predicted"/>
<accession>A0A1I2IUA3</accession>
<gene>
    <name evidence="2" type="ORF">SAMN04487969_1431</name>
</gene>
<reference evidence="3" key="1">
    <citation type="submission" date="2016-10" db="EMBL/GenBank/DDBJ databases">
        <authorList>
            <person name="Varghese N."/>
            <person name="Submissions S."/>
        </authorList>
    </citation>
    <scope>NUCLEOTIDE SEQUENCE [LARGE SCALE GENOMIC DNA]</scope>
    <source>
        <strain evidence="3">CGMCC 1.10223</strain>
    </source>
</reference>